<evidence type="ECO:0000313" key="2">
    <source>
        <dbReference type="EMBL" id="MBE9403746.1"/>
    </source>
</evidence>
<feature type="region of interest" description="Disordered" evidence="1">
    <location>
        <begin position="1"/>
        <end position="23"/>
    </location>
</feature>
<evidence type="ECO:0000313" key="3">
    <source>
        <dbReference type="Proteomes" id="UP000644727"/>
    </source>
</evidence>
<keyword evidence="3" id="KW-1185">Reference proteome</keyword>
<feature type="region of interest" description="Disordered" evidence="1">
    <location>
        <begin position="40"/>
        <end position="62"/>
    </location>
</feature>
<accession>A0ABR9VZX5</accession>
<dbReference type="RefSeq" id="WP_193865489.1">
    <property type="nucleotide sequence ID" value="NZ_JADEYR010000004.1"/>
</dbReference>
<dbReference type="EMBL" id="JADEYR010000004">
    <property type="protein sequence ID" value="MBE9403746.1"/>
    <property type="molecule type" value="Genomic_DNA"/>
</dbReference>
<name>A0ABR9VZX5_9MICO</name>
<evidence type="ECO:0000256" key="1">
    <source>
        <dbReference type="SAM" id="MobiDB-lite"/>
    </source>
</evidence>
<proteinExistence type="predicted"/>
<organism evidence="2 3">
    <name type="scientific">Brachybacterium epidermidis</name>
    <dbReference type="NCBI Taxonomy" id="2781983"/>
    <lineage>
        <taxon>Bacteria</taxon>
        <taxon>Bacillati</taxon>
        <taxon>Actinomycetota</taxon>
        <taxon>Actinomycetes</taxon>
        <taxon>Micrococcales</taxon>
        <taxon>Dermabacteraceae</taxon>
        <taxon>Brachybacterium</taxon>
    </lineage>
</organism>
<comment type="caution">
    <text evidence="2">The sequence shown here is derived from an EMBL/GenBank/DDBJ whole genome shotgun (WGS) entry which is preliminary data.</text>
</comment>
<gene>
    <name evidence="2" type="ORF">IOE58_05955</name>
</gene>
<sequence length="62" mass="6725">MDREAGTVTVTNPWGPGDPNAPKTVTMTYDEYRETFGRTTVGRTEDPGFLQRHGIGDGVGVL</sequence>
<protein>
    <submittedName>
        <fullName evidence="2">Uncharacterized protein</fullName>
    </submittedName>
</protein>
<dbReference type="Proteomes" id="UP000644727">
    <property type="component" value="Unassembled WGS sequence"/>
</dbReference>
<reference evidence="2 3" key="1">
    <citation type="submission" date="2020-10" db="EMBL/GenBank/DDBJ databases">
        <title>Draft genome and description of Brachybacterium epidermidis sp nov.</title>
        <authorList>
            <person name="Boxberger M."/>
            <person name="La Scola B."/>
        </authorList>
    </citation>
    <scope>NUCLEOTIDE SEQUENCE [LARGE SCALE GENOMIC DNA]</scope>
    <source>
        <strain evidence="2 3">Marseille-Q2903</strain>
    </source>
</reference>